<evidence type="ECO:0000259" key="6">
    <source>
        <dbReference type="PROSITE" id="PS50110"/>
    </source>
</evidence>
<dbReference type="PRINTS" id="PR00038">
    <property type="entry name" value="HTHLUXR"/>
</dbReference>
<comment type="caution">
    <text evidence="4">Lacks conserved residue(s) required for the propagation of feature annotation.</text>
</comment>
<protein>
    <submittedName>
        <fullName evidence="7">Response regulator transcription factor</fullName>
    </submittedName>
</protein>
<sequence length="229" mass="25992">MALNARYPASRMCKYVKYGEDIVQSEFSIQIINGDAGVRESLKHHFYSAGRKVYCYSSAEEFLRRGATRRGCALIGLRLSGMDGIALQRELIKLNSPIRVIILSAFGSIEQAVTAMRLGAADFIEQPVLPEQLLIRTQELLKAEEDADLVRQKFAKRTVLVETLTFREKQVFTLIVEGLCNRQIGDALNISHRTVETHRERVMQKLHAKSVPDLVRMWFVANSHMRLTA</sequence>
<dbReference type="EMBL" id="JBHRSS010000005">
    <property type="protein sequence ID" value="MFC3104714.1"/>
    <property type="molecule type" value="Genomic_DNA"/>
</dbReference>
<dbReference type="Pfam" id="PF00196">
    <property type="entry name" value="GerE"/>
    <property type="match status" value="1"/>
</dbReference>
<dbReference type="PROSITE" id="PS50110">
    <property type="entry name" value="RESPONSE_REGULATORY"/>
    <property type="match status" value="1"/>
</dbReference>
<keyword evidence="8" id="KW-1185">Reference proteome</keyword>
<keyword evidence="3" id="KW-0804">Transcription</keyword>
<dbReference type="PROSITE" id="PS00622">
    <property type="entry name" value="HTH_LUXR_1"/>
    <property type="match status" value="1"/>
</dbReference>
<dbReference type="PROSITE" id="PS50043">
    <property type="entry name" value="HTH_LUXR_2"/>
    <property type="match status" value="1"/>
</dbReference>
<dbReference type="Proteomes" id="UP001595462">
    <property type="component" value="Unassembled WGS sequence"/>
</dbReference>
<keyword evidence="1" id="KW-0805">Transcription regulation</keyword>
<dbReference type="SMART" id="SM00421">
    <property type="entry name" value="HTH_LUXR"/>
    <property type="match status" value="1"/>
</dbReference>
<gene>
    <name evidence="7" type="ORF">ACFOSU_12550</name>
</gene>
<organism evidence="7 8">
    <name type="scientific">Salinisphaera aquimarina</name>
    <dbReference type="NCBI Taxonomy" id="2094031"/>
    <lineage>
        <taxon>Bacteria</taxon>
        <taxon>Pseudomonadati</taxon>
        <taxon>Pseudomonadota</taxon>
        <taxon>Gammaproteobacteria</taxon>
        <taxon>Salinisphaerales</taxon>
        <taxon>Salinisphaeraceae</taxon>
        <taxon>Salinisphaera</taxon>
    </lineage>
</organism>
<reference evidence="8" key="1">
    <citation type="journal article" date="2019" name="Int. J. Syst. Evol. Microbiol.">
        <title>The Global Catalogue of Microorganisms (GCM) 10K type strain sequencing project: providing services to taxonomists for standard genome sequencing and annotation.</title>
        <authorList>
            <consortium name="The Broad Institute Genomics Platform"/>
            <consortium name="The Broad Institute Genome Sequencing Center for Infectious Disease"/>
            <person name="Wu L."/>
            <person name="Ma J."/>
        </authorList>
    </citation>
    <scope>NUCLEOTIDE SEQUENCE [LARGE SCALE GENOMIC DNA]</scope>
    <source>
        <strain evidence="8">KCTC 52640</strain>
    </source>
</reference>
<dbReference type="InterPro" id="IPR000792">
    <property type="entry name" value="Tscrpt_reg_LuxR_C"/>
</dbReference>
<dbReference type="InterPro" id="IPR011006">
    <property type="entry name" value="CheY-like_superfamily"/>
</dbReference>
<dbReference type="PANTHER" id="PTHR44688">
    <property type="entry name" value="DNA-BINDING TRANSCRIPTIONAL ACTIVATOR DEVR_DOSR"/>
    <property type="match status" value="1"/>
</dbReference>
<dbReference type="SUPFAM" id="SSF46894">
    <property type="entry name" value="C-terminal effector domain of the bipartite response regulators"/>
    <property type="match status" value="1"/>
</dbReference>
<feature type="domain" description="HTH luxR-type" evidence="5">
    <location>
        <begin position="157"/>
        <end position="222"/>
    </location>
</feature>
<proteinExistence type="predicted"/>
<name>A0ABV7ES12_9GAMM</name>
<evidence type="ECO:0000256" key="3">
    <source>
        <dbReference type="ARBA" id="ARBA00023163"/>
    </source>
</evidence>
<evidence type="ECO:0000313" key="8">
    <source>
        <dbReference type="Proteomes" id="UP001595462"/>
    </source>
</evidence>
<dbReference type="Gene3D" id="3.40.50.2300">
    <property type="match status" value="1"/>
</dbReference>
<feature type="domain" description="Response regulatory" evidence="6">
    <location>
        <begin position="28"/>
        <end position="141"/>
    </location>
</feature>
<dbReference type="Gene3D" id="1.10.10.10">
    <property type="entry name" value="Winged helix-like DNA-binding domain superfamily/Winged helix DNA-binding domain"/>
    <property type="match status" value="1"/>
</dbReference>
<dbReference type="CDD" id="cd06170">
    <property type="entry name" value="LuxR_C_like"/>
    <property type="match status" value="1"/>
</dbReference>
<dbReference type="SMART" id="SM00448">
    <property type="entry name" value="REC"/>
    <property type="match status" value="1"/>
</dbReference>
<accession>A0ABV7ES12</accession>
<evidence type="ECO:0000256" key="4">
    <source>
        <dbReference type="PROSITE-ProRule" id="PRU00169"/>
    </source>
</evidence>
<dbReference type="InterPro" id="IPR036388">
    <property type="entry name" value="WH-like_DNA-bd_sf"/>
</dbReference>
<dbReference type="InterPro" id="IPR016032">
    <property type="entry name" value="Sig_transdc_resp-reg_C-effctor"/>
</dbReference>
<comment type="caution">
    <text evidence="7">The sequence shown here is derived from an EMBL/GenBank/DDBJ whole genome shotgun (WGS) entry which is preliminary data.</text>
</comment>
<dbReference type="PANTHER" id="PTHR44688:SF16">
    <property type="entry name" value="DNA-BINDING TRANSCRIPTIONAL ACTIVATOR DEVR_DOSR"/>
    <property type="match status" value="1"/>
</dbReference>
<dbReference type="Pfam" id="PF00072">
    <property type="entry name" value="Response_reg"/>
    <property type="match status" value="1"/>
</dbReference>
<evidence type="ECO:0000313" key="7">
    <source>
        <dbReference type="EMBL" id="MFC3104714.1"/>
    </source>
</evidence>
<evidence type="ECO:0000256" key="1">
    <source>
        <dbReference type="ARBA" id="ARBA00023015"/>
    </source>
</evidence>
<keyword evidence="2" id="KW-0238">DNA-binding</keyword>
<dbReference type="SUPFAM" id="SSF52172">
    <property type="entry name" value="CheY-like"/>
    <property type="match status" value="1"/>
</dbReference>
<evidence type="ECO:0000259" key="5">
    <source>
        <dbReference type="PROSITE" id="PS50043"/>
    </source>
</evidence>
<dbReference type="InterPro" id="IPR001789">
    <property type="entry name" value="Sig_transdc_resp-reg_receiver"/>
</dbReference>
<dbReference type="RefSeq" id="WP_380690121.1">
    <property type="nucleotide sequence ID" value="NZ_JBHRSS010000005.1"/>
</dbReference>
<evidence type="ECO:0000256" key="2">
    <source>
        <dbReference type="ARBA" id="ARBA00023125"/>
    </source>
</evidence>